<dbReference type="AlphaFoldDB" id="A0A218Y289"/>
<name>A0A218Y289_PUNGR</name>
<evidence type="ECO:0000313" key="2">
    <source>
        <dbReference type="Proteomes" id="UP000197138"/>
    </source>
</evidence>
<sequence length="134" mass="15468">MLPSVGLCLNASKAESALDRRWRRYIWESRVPKGEYSLCDYARRLFLTVSRRVVPRRVLCRNGCDQGLKHLKLWPPACSRPRVFRSRDSESFVDDLRTWRGVVSGRAVITLRSVKTLPSAWEIRECGFTSLPSV</sequence>
<dbReference type="Proteomes" id="UP000197138">
    <property type="component" value="Unassembled WGS sequence"/>
</dbReference>
<dbReference type="EMBL" id="MTKT01000471">
    <property type="protein sequence ID" value="OWM90931.1"/>
    <property type="molecule type" value="Genomic_DNA"/>
</dbReference>
<reference evidence="2" key="1">
    <citation type="journal article" date="2017" name="Plant J.">
        <title>The pomegranate (Punica granatum L.) genome and the genomics of punicalagin biosynthesis.</title>
        <authorList>
            <person name="Qin G."/>
            <person name="Xu C."/>
            <person name="Ming R."/>
            <person name="Tang H."/>
            <person name="Guyot R."/>
            <person name="Kramer E.M."/>
            <person name="Hu Y."/>
            <person name="Yi X."/>
            <person name="Qi Y."/>
            <person name="Xu X."/>
            <person name="Gao Z."/>
            <person name="Pan H."/>
            <person name="Jian J."/>
            <person name="Tian Y."/>
            <person name="Yue Z."/>
            <person name="Xu Y."/>
        </authorList>
    </citation>
    <scope>NUCLEOTIDE SEQUENCE [LARGE SCALE GENOMIC DNA]</scope>
    <source>
        <strain evidence="2">cv. Dabenzi</strain>
    </source>
</reference>
<accession>A0A218Y289</accession>
<evidence type="ECO:0000313" key="1">
    <source>
        <dbReference type="EMBL" id="OWM90931.1"/>
    </source>
</evidence>
<comment type="caution">
    <text evidence="1">The sequence shown here is derived from an EMBL/GenBank/DDBJ whole genome shotgun (WGS) entry which is preliminary data.</text>
</comment>
<protein>
    <submittedName>
        <fullName evidence="1">Uncharacterized protein</fullName>
    </submittedName>
</protein>
<gene>
    <name evidence="1" type="ORF">CDL15_Pgr020625</name>
</gene>
<proteinExistence type="predicted"/>
<organism evidence="1 2">
    <name type="scientific">Punica granatum</name>
    <name type="common">Pomegranate</name>
    <dbReference type="NCBI Taxonomy" id="22663"/>
    <lineage>
        <taxon>Eukaryota</taxon>
        <taxon>Viridiplantae</taxon>
        <taxon>Streptophyta</taxon>
        <taxon>Embryophyta</taxon>
        <taxon>Tracheophyta</taxon>
        <taxon>Spermatophyta</taxon>
        <taxon>Magnoliopsida</taxon>
        <taxon>eudicotyledons</taxon>
        <taxon>Gunneridae</taxon>
        <taxon>Pentapetalae</taxon>
        <taxon>rosids</taxon>
        <taxon>malvids</taxon>
        <taxon>Myrtales</taxon>
        <taxon>Lythraceae</taxon>
        <taxon>Punica</taxon>
    </lineage>
</organism>